<dbReference type="OMA" id="TVCIAEC"/>
<dbReference type="SUPFAM" id="SSF52799">
    <property type="entry name" value="(Phosphotyrosine protein) phosphatases II"/>
    <property type="match status" value="1"/>
</dbReference>
<dbReference type="PANTHER" id="PTHR47550:SF1">
    <property type="entry name" value="DUAL SPECIFICITY PROTEIN PHOSPHATASE PPS1"/>
    <property type="match status" value="1"/>
</dbReference>
<evidence type="ECO:0000256" key="3">
    <source>
        <dbReference type="SAM" id="MobiDB-lite"/>
    </source>
</evidence>
<dbReference type="KEGG" id="tpf:TPHA_0I02700"/>
<dbReference type="STRING" id="1071381.G8BXZ3"/>
<dbReference type="GO" id="GO:0008138">
    <property type="term" value="F:protein tyrosine/serine/threonine phosphatase activity"/>
    <property type="evidence" value="ECO:0007669"/>
    <property type="project" value="TreeGrafter"/>
</dbReference>
<dbReference type="GeneID" id="11534376"/>
<dbReference type="GO" id="GO:0033260">
    <property type="term" value="P:nuclear DNA replication"/>
    <property type="evidence" value="ECO:0007669"/>
    <property type="project" value="TreeGrafter"/>
</dbReference>
<dbReference type="AlphaFoldDB" id="G8BXZ3"/>
<dbReference type="Gene3D" id="3.90.190.10">
    <property type="entry name" value="Protein tyrosine phosphatase superfamily"/>
    <property type="match status" value="1"/>
</dbReference>
<dbReference type="Proteomes" id="UP000005666">
    <property type="component" value="Chromosome 9"/>
</dbReference>
<dbReference type="GO" id="GO:0005634">
    <property type="term" value="C:nucleus"/>
    <property type="evidence" value="ECO:0007669"/>
    <property type="project" value="GOC"/>
</dbReference>
<evidence type="ECO:0000313" key="6">
    <source>
        <dbReference type="EMBL" id="CCE64771.1"/>
    </source>
</evidence>
<evidence type="ECO:0000313" key="7">
    <source>
        <dbReference type="Proteomes" id="UP000005666"/>
    </source>
</evidence>
<dbReference type="InterPro" id="IPR016130">
    <property type="entry name" value="Tyr_Pase_AS"/>
</dbReference>
<dbReference type="InterPro" id="IPR029021">
    <property type="entry name" value="Prot-tyrosine_phosphatase-like"/>
</dbReference>
<evidence type="ECO:0000259" key="4">
    <source>
        <dbReference type="PROSITE" id="PS50054"/>
    </source>
</evidence>
<feature type="compositionally biased region" description="Polar residues" evidence="3">
    <location>
        <begin position="8"/>
        <end position="25"/>
    </location>
</feature>
<dbReference type="SMART" id="SM00195">
    <property type="entry name" value="DSPc"/>
    <property type="match status" value="1"/>
</dbReference>
<dbReference type="RefSeq" id="XP_003687205.1">
    <property type="nucleotide sequence ID" value="XM_003687157.1"/>
</dbReference>
<keyword evidence="7" id="KW-1185">Reference proteome</keyword>
<dbReference type="PANTHER" id="PTHR47550">
    <property type="entry name" value="DUAL SPECIFICITY PROTEIN PHOSPHATASE PPS1"/>
    <property type="match status" value="1"/>
</dbReference>
<gene>
    <name evidence="6" type="primary">TPHA0I02700</name>
    <name evidence="6" type="ordered locus">TPHA_0I02700</name>
</gene>
<dbReference type="InterPro" id="IPR053239">
    <property type="entry name" value="Dual_spec_PTase"/>
</dbReference>
<evidence type="ECO:0000256" key="1">
    <source>
        <dbReference type="ARBA" id="ARBA00022801"/>
    </source>
</evidence>
<keyword evidence="2" id="KW-0904">Protein phosphatase</keyword>
<accession>G8BXZ3</accession>
<reference evidence="6 7" key="1">
    <citation type="journal article" date="2011" name="Proc. Natl. Acad. Sci. U.S.A.">
        <title>Evolutionary erosion of yeast sex chromosomes by mating-type switching accidents.</title>
        <authorList>
            <person name="Gordon J.L."/>
            <person name="Armisen D."/>
            <person name="Proux-Wera E."/>
            <person name="Oheigeartaigh S.S."/>
            <person name="Byrne K.P."/>
            <person name="Wolfe K.H."/>
        </authorList>
    </citation>
    <scope>NUCLEOTIDE SEQUENCE [LARGE SCALE GENOMIC DNA]</scope>
    <source>
        <strain evidence="7">ATCC 24235 / CBS 4417 / NBRC 1672 / NRRL Y-8282 / UCD 70-5</strain>
    </source>
</reference>
<dbReference type="InterPro" id="IPR000340">
    <property type="entry name" value="Dual-sp_phosphatase_cat-dom"/>
</dbReference>
<dbReference type="InterPro" id="IPR020422">
    <property type="entry name" value="TYR_PHOSPHATASE_DUAL_dom"/>
</dbReference>
<dbReference type="EMBL" id="HE612864">
    <property type="protein sequence ID" value="CCE64771.1"/>
    <property type="molecule type" value="Genomic_DNA"/>
</dbReference>
<name>G8BXZ3_TETPH</name>
<dbReference type="eggNOG" id="KOG1716">
    <property type="taxonomic scope" value="Eukaryota"/>
</dbReference>
<feature type="domain" description="Tyrosine-protein phosphatase" evidence="4">
    <location>
        <begin position="648"/>
        <end position="849"/>
    </location>
</feature>
<evidence type="ECO:0000256" key="2">
    <source>
        <dbReference type="ARBA" id="ARBA00022912"/>
    </source>
</evidence>
<dbReference type="InterPro" id="IPR000387">
    <property type="entry name" value="Tyr_Pase_dom"/>
</dbReference>
<organism evidence="6 7">
    <name type="scientific">Tetrapisispora phaffii (strain ATCC 24235 / CBS 4417 / NBRC 1672 / NRRL Y-8282 / UCD 70-5)</name>
    <name type="common">Yeast</name>
    <name type="synonym">Fabospora phaffii</name>
    <dbReference type="NCBI Taxonomy" id="1071381"/>
    <lineage>
        <taxon>Eukaryota</taxon>
        <taxon>Fungi</taxon>
        <taxon>Dikarya</taxon>
        <taxon>Ascomycota</taxon>
        <taxon>Saccharomycotina</taxon>
        <taxon>Saccharomycetes</taxon>
        <taxon>Saccharomycetales</taxon>
        <taxon>Saccharomycetaceae</taxon>
        <taxon>Tetrapisispora</taxon>
    </lineage>
</organism>
<feature type="region of interest" description="Disordered" evidence="3">
    <location>
        <begin position="1"/>
        <end position="25"/>
    </location>
</feature>
<dbReference type="HOGENOM" id="CLU_365223_0_0_1"/>
<proteinExistence type="predicted"/>
<evidence type="ECO:0000259" key="5">
    <source>
        <dbReference type="PROSITE" id="PS50056"/>
    </source>
</evidence>
<dbReference type="Pfam" id="PF00782">
    <property type="entry name" value="DSPc"/>
    <property type="match status" value="1"/>
</dbReference>
<sequence>MKHHHNSVEASNNLRLSKNYDNNGSIGMKRRKSTDYLTFNGSNVEYIDPLDALKLFKEENNSSELPSHNVMFPWLYSIANNSVQKPDGTLDSLLFMRSKNSCCPKNETIGNSGILKSSIDPKDIFISIDDNDFVNDCKNNIHLINLESKYKFVREVLFKTLDVNESGFLKNDSLTNIDNLIATCIKFNIFPFLKTDCNILEKLKTKETYVANSVSNNIQRDTVRSSTKWKQSNIFRRFDLQCSKSFELSKTVILYCFHNDHSDTNIITPHSYCDNCYGLLILLKIAINFINISYQKGSNNKMNNNNLVDINIMVMKYNTLSDIPKELIAIEPMNIKTLKKKPNQLLSEFDIATFNCWETNISYHEKLEITKLTSISKIDESSKIWAGNLTDFHIYQLLSKLKVNNDESEPDVNKIIRKRTDFNCIDLKTICTIRDVVYNHQHIHLNDSGIFNIPKLTKPICLFINCFEHAPLPTMKDVCSAFDKLNNAHDKQVHYMFPSSGSIGLGNLNISSINIILNTCYMIYYLSEFHDVQTLFYCANGYTETSFLLVAYLIFYWNLPLEKTMLKLHLKYDRSFFLFHSDLQVLGHLQLLLQEFSPNKEVNFMKYKQSFNANKSMEPLEITPEMFSKIFFIQVPPESDFSKIKGPFPSKILPHLYLGSLEHTQSNYLLKQLGINYIISVGETITWLEDDSTDIYSRKRGISNPIPNPILQATNVRANGLRRATISKQINSYNKSDNSSWSEIIEKDGFKILKINNLLDNGQDTISDQLDEALEFIDECYQKKGKVLVHCMVGVSRSASVCIAECIKRLNCNLLQAYLYVRARRLNIIIQPTLMFMYDLLKWRQAKHHEDKDDWHILCRSIHELNSKYI</sequence>
<dbReference type="PROSITE" id="PS50054">
    <property type="entry name" value="TYR_PHOSPHATASE_DUAL"/>
    <property type="match status" value="1"/>
</dbReference>
<dbReference type="PROSITE" id="PS00383">
    <property type="entry name" value="TYR_PHOSPHATASE_1"/>
    <property type="match status" value="1"/>
</dbReference>
<protein>
    <submittedName>
        <fullName evidence="6">Uncharacterized protein</fullName>
    </submittedName>
</protein>
<dbReference type="PROSITE" id="PS50056">
    <property type="entry name" value="TYR_PHOSPHATASE_2"/>
    <property type="match status" value="1"/>
</dbReference>
<keyword evidence="1" id="KW-0378">Hydrolase</keyword>
<feature type="domain" description="Tyrosine specific protein phosphatases" evidence="5">
    <location>
        <begin position="771"/>
        <end position="836"/>
    </location>
</feature>
<dbReference type="OrthoDB" id="273181at2759"/>